<dbReference type="GO" id="GO:0004559">
    <property type="term" value="F:alpha-mannosidase activity"/>
    <property type="evidence" value="ECO:0007669"/>
    <property type="project" value="UniProtKB-EC"/>
</dbReference>
<dbReference type="CDD" id="cd00451">
    <property type="entry name" value="GH38N_AMII_euk"/>
    <property type="match status" value="1"/>
</dbReference>
<comment type="caution">
    <text evidence="12">The sequence shown here is derived from an EMBL/GenBank/DDBJ whole genome shotgun (WGS) entry which is preliminary data.</text>
</comment>
<dbReference type="Gene3D" id="2.60.40.1360">
    <property type="match status" value="1"/>
</dbReference>
<dbReference type="InterPro" id="IPR011682">
    <property type="entry name" value="Glyco_hydro_38_C"/>
</dbReference>
<dbReference type="GO" id="GO:0005764">
    <property type="term" value="C:lysosome"/>
    <property type="evidence" value="ECO:0007669"/>
    <property type="project" value="TreeGrafter"/>
</dbReference>
<dbReference type="InterPro" id="IPR037094">
    <property type="entry name" value="Glyco_hydro_38_cen_sf"/>
</dbReference>
<evidence type="ECO:0000256" key="9">
    <source>
        <dbReference type="ARBA" id="ARBA00023295"/>
    </source>
</evidence>
<proteinExistence type="inferred from homology"/>
<protein>
    <recommendedName>
        <fullName evidence="3 10">Alpha-mannosidase</fullName>
        <ecNumber evidence="10">3.2.1.-</ecNumber>
    </recommendedName>
</protein>
<evidence type="ECO:0000256" key="1">
    <source>
        <dbReference type="ARBA" id="ARBA00000365"/>
    </source>
</evidence>
<evidence type="ECO:0000256" key="10">
    <source>
        <dbReference type="RuleBase" id="RU361199"/>
    </source>
</evidence>
<evidence type="ECO:0000256" key="2">
    <source>
        <dbReference type="ARBA" id="ARBA00009792"/>
    </source>
</evidence>
<dbReference type="GO" id="GO:0030246">
    <property type="term" value="F:carbohydrate binding"/>
    <property type="evidence" value="ECO:0007669"/>
    <property type="project" value="InterPro"/>
</dbReference>
<dbReference type="InterPro" id="IPR015341">
    <property type="entry name" value="Glyco_hydro_38_cen"/>
</dbReference>
<dbReference type="Gene3D" id="1.20.1270.50">
    <property type="entry name" value="Glycoside hydrolase family 38, central domain"/>
    <property type="match status" value="2"/>
</dbReference>
<dbReference type="InterPro" id="IPR050843">
    <property type="entry name" value="Glycosyl_Hydrlase_38"/>
</dbReference>
<comment type="catalytic activity">
    <reaction evidence="1">
        <text>Hydrolysis of terminal, non-reducing alpha-D-mannose residues in alpha-D-mannosides.</text>
        <dbReference type="EC" id="3.2.1.24"/>
    </reaction>
</comment>
<dbReference type="SMART" id="SM00872">
    <property type="entry name" value="Alpha-mann_mid"/>
    <property type="match status" value="1"/>
</dbReference>
<evidence type="ECO:0000256" key="5">
    <source>
        <dbReference type="ARBA" id="ARBA00022801"/>
    </source>
</evidence>
<dbReference type="PANTHER" id="PTHR11607:SF3">
    <property type="entry name" value="LYSOSOMAL ALPHA-MANNOSIDASE"/>
    <property type="match status" value="1"/>
</dbReference>
<keyword evidence="9 10" id="KW-0326">Glycosidase</keyword>
<dbReference type="Pfam" id="PF09261">
    <property type="entry name" value="Alpha-mann_mid"/>
    <property type="match status" value="1"/>
</dbReference>
<reference evidence="12 13" key="1">
    <citation type="journal article" date="2018" name="Genome Biol. Evol.">
        <title>Multiple Roots of Fruiting Body Formation in Amoebozoa.</title>
        <authorList>
            <person name="Hillmann F."/>
            <person name="Forbes G."/>
            <person name="Novohradska S."/>
            <person name="Ferling I."/>
            <person name="Riege K."/>
            <person name="Groth M."/>
            <person name="Westermann M."/>
            <person name="Marz M."/>
            <person name="Spaller T."/>
            <person name="Winckler T."/>
            <person name="Schaap P."/>
            <person name="Glockner G."/>
        </authorList>
    </citation>
    <scope>NUCLEOTIDE SEQUENCE [LARGE SCALE GENOMIC DNA]</scope>
    <source>
        <strain evidence="12 13">Jena</strain>
    </source>
</reference>
<keyword evidence="8" id="KW-0325">Glycoprotein</keyword>
<accession>A0A2P6NM50</accession>
<keyword evidence="13" id="KW-1185">Reference proteome</keyword>
<feature type="chain" id="PRO_5017851176" description="Alpha-mannosidase" evidence="10">
    <location>
        <begin position="32"/>
        <end position="1118"/>
    </location>
</feature>
<feature type="domain" description="Glycoside hydrolase family 38 central" evidence="11">
    <location>
        <begin position="347"/>
        <end position="427"/>
    </location>
</feature>
<dbReference type="GO" id="GO:0006013">
    <property type="term" value="P:mannose metabolic process"/>
    <property type="evidence" value="ECO:0007669"/>
    <property type="project" value="InterPro"/>
</dbReference>
<keyword evidence="6 10" id="KW-0862">Zinc</keyword>
<evidence type="ECO:0000313" key="13">
    <source>
        <dbReference type="Proteomes" id="UP000241769"/>
    </source>
</evidence>
<dbReference type="Gene3D" id="2.60.40.1180">
    <property type="entry name" value="Golgi alpha-mannosidase II"/>
    <property type="match status" value="1"/>
</dbReference>
<dbReference type="InterPro" id="IPR000602">
    <property type="entry name" value="Glyco_hydro_38_N"/>
</dbReference>
<dbReference type="InterPro" id="IPR027291">
    <property type="entry name" value="Glyco_hydro_38_N_sf"/>
</dbReference>
<comment type="cofactor">
    <cofactor evidence="10">
        <name>Zn(2+)</name>
        <dbReference type="ChEBI" id="CHEBI:29105"/>
    </cofactor>
    <text evidence="10">Binds 1 zinc ion per subunit.</text>
</comment>
<dbReference type="Gene3D" id="3.20.110.10">
    <property type="entry name" value="Glycoside hydrolase 38, N terminal domain"/>
    <property type="match status" value="1"/>
</dbReference>
<evidence type="ECO:0000256" key="8">
    <source>
        <dbReference type="ARBA" id="ARBA00023180"/>
    </source>
</evidence>
<dbReference type="Gene3D" id="2.70.98.30">
    <property type="entry name" value="Golgi alpha-mannosidase II, domain 4"/>
    <property type="match status" value="2"/>
</dbReference>
<keyword evidence="10" id="KW-0732">Signal</keyword>
<feature type="signal peptide" evidence="10">
    <location>
        <begin position="1"/>
        <end position="31"/>
    </location>
</feature>
<dbReference type="Proteomes" id="UP000241769">
    <property type="component" value="Unassembled WGS sequence"/>
</dbReference>
<dbReference type="STRING" id="1890364.A0A2P6NM50"/>
<evidence type="ECO:0000256" key="3">
    <source>
        <dbReference type="ARBA" id="ARBA00012752"/>
    </source>
</evidence>
<gene>
    <name evidence="12" type="ORF">PROFUN_07225</name>
</gene>
<keyword evidence="5 10" id="KW-0378">Hydrolase</keyword>
<name>A0A2P6NM50_9EUKA</name>
<comment type="similarity">
    <text evidence="2 10">Belongs to the glycosyl hydrolase 38 family.</text>
</comment>
<keyword evidence="7" id="KW-1015">Disulfide bond</keyword>
<dbReference type="Pfam" id="PF07748">
    <property type="entry name" value="Glyco_hydro_38C"/>
    <property type="match status" value="1"/>
</dbReference>
<evidence type="ECO:0000313" key="12">
    <source>
        <dbReference type="EMBL" id="PRP85041.1"/>
    </source>
</evidence>
<dbReference type="SUPFAM" id="SSF88713">
    <property type="entry name" value="Glycoside hydrolase/deacetylase"/>
    <property type="match status" value="1"/>
</dbReference>
<keyword evidence="4 10" id="KW-0479">Metal-binding</keyword>
<dbReference type="InterPro" id="IPR011013">
    <property type="entry name" value="Gal_mutarotase_sf_dom"/>
</dbReference>
<dbReference type="PANTHER" id="PTHR11607">
    <property type="entry name" value="ALPHA-MANNOSIDASE"/>
    <property type="match status" value="1"/>
</dbReference>
<evidence type="ECO:0000256" key="6">
    <source>
        <dbReference type="ARBA" id="ARBA00022833"/>
    </source>
</evidence>
<evidence type="ECO:0000256" key="7">
    <source>
        <dbReference type="ARBA" id="ARBA00023157"/>
    </source>
</evidence>
<dbReference type="EMBL" id="MDYQ01000051">
    <property type="protein sequence ID" value="PRP85041.1"/>
    <property type="molecule type" value="Genomic_DNA"/>
</dbReference>
<dbReference type="InterPro" id="IPR028995">
    <property type="entry name" value="Glyco_hydro_57/38_cen_sf"/>
</dbReference>
<dbReference type="Pfam" id="PF01074">
    <property type="entry name" value="Glyco_hydro_38N"/>
    <property type="match status" value="1"/>
</dbReference>
<dbReference type="OrthoDB" id="2016903at2759"/>
<evidence type="ECO:0000256" key="4">
    <source>
        <dbReference type="ARBA" id="ARBA00022723"/>
    </source>
</evidence>
<evidence type="ECO:0000259" key="11">
    <source>
        <dbReference type="SMART" id="SM00872"/>
    </source>
</evidence>
<dbReference type="Pfam" id="PF17677">
    <property type="entry name" value="Glyco_hydro38C2"/>
    <property type="match status" value="1"/>
</dbReference>
<dbReference type="EC" id="3.2.1.-" evidence="10"/>
<dbReference type="GO" id="GO:0046872">
    <property type="term" value="F:metal ion binding"/>
    <property type="evidence" value="ECO:0007669"/>
    <property type="project" value="UniProtKB-KW"/>
</dbReference>
<dbReference type="SUPFAM" id="SSF74650">
    <property type="entry name" value="Galactose mutarotase-like"/>
    <property type="match status" value="2"/>
</dbReference>
<dbReference type="InterPro" id="IPR011330">
    <property type="entry name" value="Glyco_hydro/deAcase_b/a-brl"/>
</dbReference>
<dbReference type="InterPro" id="IPR013780">
    <property type="entry name" value="Glyco_hydro_b"/>
</dbReference>
<dbReference type="SUPFAM" id="SSF88688">
    <property type="entry name" value="Families 57/38 glycoside transferase middle domain"/>
    <property type="match status" value="1"/>
</dbReference>
<sequence>MGMEAAENLWPKTRGILFCLLVAVSFTYVQCAPHIEVFIVPHSHGNSQVKHDVGWIMTWEDYFTKEVKSILDTTTEALSANPGDVRCIAKFAWNERSEYGDRYWWLQADDATKDKMRKIIERGQLEFNVGGVAMNDEACTVYSEQINQMTEGHRWLQDTFGMLPGSSWHVDPFGHSSATASLWSQMGFSAHGINRVPEDVKKQMQRDKGLEFVWRGSSSLGRYTEIWTHTLSPHYYPPAEMSFDDLDRGRNMTEIADQCVDVIRKQQDWYRHDLQLITWGGDFSHQHAVVDFDNMDRLMQIVNNNPAYNMTFRYAFFSDYIRAVHSLGLEWDVFQGDFFPFFEGEHTSWTGFYTSRPSFKKYLRECDALLASAESILSLSRFNETTDYEAADLNIAPLRDAAAVATHHDAVTGTENEDTVRDYIRNLDVGVESTTKTLSATLDKQFNRTHGNGVNYAVNNALAWRRKEFVSMEIDFPDARVKDHKGKVVPSQVNPAPVFTQGKKFRLYFFVDIPPLTTNTYTIDFKNEPPKHVKITDKIEELHNGISSFHFDSEDRLREIQLRDSEKKVQVTMEYAEYLSEIGGSQSDGAYIFRPARREDSGGWSVYLASKMNRENFCQQGPGYSMDTAQVKSDSFKEGFDHVITEVGSIEVPRDPNVKDVPLTIRFNQTFTKVPVVVVSANSGTYSQVKVVIVSVDVDNVRVRLQPAQWGGNTIQVIYAVVEGGCHSSSITNEVFCAGRASSDENVDLNGLHAGQIWMTPVSSSSTGYIDIAVDDTCPSRQLRGLLRRDASVQGDISYNYLTLSVPPPIVNSLSQVMTTTVVDGPFVREVQQRHGADYLGWTFIEYKHPYNLSYTELVCQVGPIPEQGKDIILRFNTSMSNEGTFYTDDNGLEIMKRVFSPGHAEPEGANYYPMIQRVFMRDEGEGLQMNVLSDMSHGAASLNGGQLEVMILNDRTTVRTTFRLSLAPIEESARIQRLEAVLQQFPPTLIPTTTVGTLHSGLSALPENIHLLTLRRFDNADKKRLLLRLQHIYAAGEHSRFSVGVKVDLASWLGEKFEWEDMKEMTLTGTQSIDAVDKLVWLTAANSPGVDFKPVAFDGQSVFIQPMEIRTFIVNLK</sequence>
<dbReference type="AlphaFoldDB" id="A0A2P6NM50"/>
<organism evidence="12 13">
    <name type="scientific">Planoprotostelium fungivorum</name>
    <dbReference type="NCBI Taxonomy" id="1890364"/>
    <lineage>
        <taxon>Eukaryota</taxon>
        <taxon>Amoebozoa</taxon>
        <taxon>Evosea</taxon>
        <taxon>Variosea</taxon>
        <taxon>Cavosteliida</taxon>
        <taxon>Cavosteliaceae</taxon>
        <taxon>Planoprotostelium</taxon>
    </lineage>
</organism>
<dbReference type="InterPro" id="IPR041147">
    <property type="entry name" value="GH38_C"/>
</dbReference>
<dbReference type="InParanoid" id="A0A2P6NM50"/>